<dbReference type="GO" id="GO:0015087">
    <property type="term" value="F:cobalt ion transmembrane transporter activity"/>
    <property type="evidence" value="ECO:0007669"/>
    <property type="project" value="TreeGrafter"/>
</dbReference>
<evidence type="ECO:0000256" key="11">
    <source>
        <dbReference type="SAM" id="Phobius"/>
    </source>
</evidence>
<dbReference type="GO" id="GO:0000287">
    <property type="term" value="F:magnesium ion binding"/>
    <property type="evidence" value="ECO:0007669"/>
    <property type="project" value="TreeGrafter"/>
</dbReference>
<keyword evidence="7" id="KW-0862">Zinc</keyword>
<dbReference type="SUPFAM" id="SSF144083">
    <property type="entry name" value="Magnesium transport protein CorA, transmembrane region"/>
    <property type="match status" value="1"/>
</dbReference>
<reference evidence="12 13" key="1">
    <citation type="journal article" date="2015" name="Stand. Genomic Sci.">
        <title>Genomic Encyclopedia of Bacterial and Archaeal Type Strains, Phase III: the genomes of soil and plant-associated and newly described type strains.</title>
        <authorList>
            <person name="Whitman W.B."/>
            <person name="Woyke T."/>
            <person name="Klenk H.P."/>
            <person name="Zhou Y."/>
            <person name="Lilburn T.G."/>
            <person name="Beck B.J."/>
            <person name="De Vos P."/>
            <person name="Vandamme P."/>
            <person name="Eisen J.A."/>
            <person name="Garrity G."/>
            <person name="Hugenholtz P."/>
            <person name="Kyrpides N.C."/>
        </authorList>
    </citation>
    <scope>NUCLEOTIDE SEQUENCE [LARGE SCALE GENOMIC DNA]</scope>
    <source>
        <strain evidence="12 13">CGMCC 1.10821</strain>
    </source>
</reference>
<keyword evidence="9" id="KW-0406">Ion transport</keyword>
<keyword evidence="10 11" id="KW-0472">Membrane</keyword>
<keyword evidence="8 11" id="KW-1133">Transmembrane helix</keyword>
<keyword evidence="3" id="KW-0813">Transport</keyword>
<dbReference type="SUPFAM" id="SSF143865">
    <property type="entry name" value="CorA soluble domain-like"/>
    <property type="match status" value="1"/>
</dbReference>
<dbReference type="Gene3D" id="1.20.58.340">
    <property type="entry name" value="Magnesium transport protein CorA, transmembrane region"/>
    <property type="match status" value="2"/>
</dbReference>
<name>A0A562L253_9GAMM</name>
<keyword evidence="4" id="KW-1003">Cell membrane</keyword>
<evidence type="ECO:0000256" key="6">
    <source>
        <dbReference type="ARBA" id="ARBA00022692"/>
    </source>
</evidence>
<evidence type="ECO:0000256" key="1">
    <source>
        <dbReference type="ARBA" id="ARBA00004651"/>
    </source>
</evidence>
<evidence type="ECO:0000256" key="10">
    <source>
        <dbReference type="ARBA" id="ARBA00023136"/>
    </source>
</evidence>
<dbReference type="RefSeq" id="WP_158635333.1">
    <property type="nucleotide sequence ID" value="NZ_VLKN01000005.1"/>
</dbReference>
<accession>A0A562L253</accession>
<dbReference type="PANTHER" id="PTHR46494">
    <property type="entry name" value="CORA FAMILY METAL ION TRANSPORTER (EUROFUNG)"/>
    <property type="match status" value="1"/>
</dbReference>
<dbReference type="OrthoDB" id="7596309at2"/>
<evidence type="ECO:0000256" key="5">
    <source>
        <dbReference type="ARBA" id="ARBA00022519"/>
    </source>
</evidence>
<feature type="transmembrane region" description="Helical" evidence="11">
    <location>
        <begin position="274"/>
        <end position="296"/>
    </location>
</feature>
<dbReference type="InterPro" id="IPR045863">
    <property type="entry name" value="CorA_TM1_TM2"/>
</dbReference>
<evidence type="ECO:0000256" key="7">
    <source>
        <dbReference type="ARBA" id="ARBA00022833"/>
    </source>
</evidence>
<comment type="subcellular location">
    <subcellularLocation>
        <location evidence="1">Cell membrane</location>
        <topology evidence="1">Multi-pass membrane protein</topology>
    </subcellularLocation>
</comment>
<dbReference type="InterPro" id="IPR002523">
    <property type="entry name" value="MgTranspt_CorA/ZnTranspt_ZntB"/>
</dbReference>
<evidence type="ECO:0000256" key="9">
    <source>
        <dbReference type="ARBA" id="ARBA00023065"/>
    </source>
</evidence>
<evidence type="ECO:0000256" key="4">
    <source>
        <dbReference type="ARBA" id="ARBA00022475"/>
    </source>
</evidence>
<evidence type="ECO:0000256" key="8">
    <source>
        <dbReference type="ARBA" id="ARBA00022989"/>
    </source>
</evidence>
<evidence type="ECO:0000256" key="3">
    <source>
        <dbReference type="ARBA" id="ARBA00022448"/>
    </source>
</evidence>
<evidence type="ECO:0000313" key="12">
    <source>
        <dbReference type="EMBL" id="TWI01717.1"/>
    </source>
</evidence>
<feature type="transmembrane region" description="Helical" evidence="11">
    <location>
        <begin position="308"/>
        <end position="326"/>
    </location>
</feature>
<dbReference type="EMBL" id="VLKN01000005">
    <property type="protein sequence ID" value="TWI01717.1"/>
    <property type="molecule type" value="Genomic_DNA"/>
</dbReference>
<organism evidence="12 13">
    <name type="scientific">Luteimonas cucumeris</name>
    <dbReference type="NCBI Taxonomy" id="985012"/>
    <lineage>
        <taxon>Bacteria</taxon>
        <taxon>Pseudomonadati</taxon>
        <taxon>Pseudomonadota</taxon>
        <taxon>Gammaproteobacteria</taxon>
        <taxon>Lysobacterales</taxon>
        <taxon>Lysobacteraceae</taxon>
        <taxon>Luteimonas</taxon>
    </lineage>
</organism>
<keyword evidence="5" id="KW-0997">Cell inner membrane</keyword>
<gene>
    <name evidence="12" type="ORF">IP90_02277</name>
</gene>
<proteinExistence type="inferred from homology"/>
<keyword evidence="13" id="KW-1185">Reference proteome</keyword>
<dbReference type="Proteomes" id="UP000315167">
    <property type="component" value="Unassembled WGS sequence"/>
</dbReference>
<dbReference type="AlphaFoldDB" id="A0A562L253"/>
<evidence type="ECO:0000256" key="2">
    <source>
        <dbReference type="ARBA" id="ARBA00009765"/>
    </source>
</evidence>
<dbReference type="Gene3D" id="3.30.460.20">
    <property type="entry name" value="CorA soluble domain-like"/>
    <property type="match status" value="1"/>
</dbReference>
<dbReference type="GO" id="GO:0005886">
    <property type="term" value="C:plasma membrane"/>
    <property type="evidence" value="ECO:0007669"/>
    <property type="project" value="UniProtKB-SubCell"/>
</dbReference>
<evidence type="ECO:0000313" key="13">
    <source>
        <dbReference type="Proteomes" id="UP000315167"/>
    </source>
</evidence>
<protein>
    <submittedName>
        <fullName evidence="12">Magnesium/cobalt transport protein CorA</fullName>
    </submittedName>
</protein>
<dbReference type="InterPro" id="IPR045861">
    <property type="entry name" value="CorA_cytoplasmic_dom"/>
</dbReference>
<comment type="similarity">
    <text evidence="2">Belongs to the CorA metal ion transporter (MIT) (TC 1.A.35) family.</text>
</comment>
<dbReference type="GO" id="GO:0015095">
    <property type="term" value="F:magnesium ion transmembrane transporter activity"/>
    <property type="evidence" value="ECO:0007669"/>
    <property type="project" value="TreeGrafter"/>
</dbReference>
<dbReference type="GO" id="GO:0050897">
    <property type="term" value="F:cobalt ion binding"/>
    <property type="evidence" value="ECO:0007669"/>
    <property type="project" value="TreeGrafter"/>
</dbReference>
<dbReference type="Pfam" id="PF01544">
    <property type="entry name" value="CorA"/>
    <property type="match status" value="1"/>
</dbReference>
<sequence>MQAPSDDPDSGGTHIVLYRGDGTNETLSMEQLDVVRDDDKDLLWIDIACDAPERLDAVGRALDLPDTLVERLQNPGASPQVSSYGACFFVQVVAVEHCGELRFDGAVLAIAAGTGFLVSVHHRPIPFIAEIRKREDGESHLGVLTADSFVASLLDWQLGTYFEAASDFERTVEKFEESILKEHNENAIGELRKLRKGASRMRRMLAPHRKVFSSLARPDFRPEEDRVTTRHFEKVDDHFERAMDIVENARDLMIGSFELFSNQIALRTNKTMRMLTFATVVIGCQTVIAGVLGMNFNAPFFKTGAPGFWVAVGAMLVVALASFYLGRRSRWF</sequence>
<dbReference type="PANTHER" id="PTHR46494:SF3">
    <property type="entry name" value="ZINC TRANSPORT PROTEIN ZNTB"/>
    <property type="match status" value="1"/>
</dbReference>
<keyword evidence="6 11" id="KW-0812">Transmembrane</keyword>
<comment type="caution">
    <text evidence="12">The sequence shown here is derived from an EMBL/GenBank/DDBJ whole genome shotgun (WGS) entry which is preliminary data.</text>
</comment>